<comment type="caution">
    <text evidence="2">The sequence shown here is derived from an EMBL/GenBank/DDBJ whole genome shotgun (WGS) entry which is preliminary data.</text>
</comment>
<feature type="chain" id="PRO_5038445998" description="DUF2680 domain-containing protein" evidence="1">
    <location>
        <begin position="26"/>
        <end position="108"/>
    </location>
</feature>
<accession>A0A3M8HB96</accession>
<keyword evidence="1" id="KW-0732">Signal</keyword>
<dbReference type="Proteomes" id="UP000279909">
    <property type="component" value="Unassembled WGS sequence"/>
</dbReference>
<evidence type="ECO:0000313" key="2">
    <source>
        <dbReference type="EMBL" id="RNC99578.1"/>
    </source>
</evidence>
<evidence type="ECO:0000256" key="1">
    <source>
        <dbReference type="SAM" id="SignalP"/>
    </source>
</evidence>
<reference evidence="2 3" key="1">
    <citation type="journal article" date="2014" name="Int. J. Syst. Evol. Microbiol.">
        <title>Lysinibacillus halotolerans sp. nov., isolated from saline-alkaline soil.</title>
        <authorList>
            <person name="Kong D."/>
            <person name="Wang Y."/>
            <person name="Zhao B."/>
            <person name="Li Y."/>
            <person name="Song J."/>
            <person name="Zhai Y."/>
            <person name="Zhang C."/>
            <person name="Wang H."/>
            <person name="Chen X."/>
            <person name="Zhao B."/>
            <person name="Ruan Z."/>
        </authorList>
    </citation>
    <scope>NUCLEOTIDE SEQUENCE [LARGE SCALE GENOMIC DNA]</scope>
    <source>
        <strain evidence="2 3">MCCC 1A12703</strain>
    </source>
</reference>
<proteinExistence type="predicted"/>
<sequence length="108" mass="12825">MKHVFKLVFALFMGIGVSLSLNSYASASQIETQTAPLSEYEEILNKLSKEYGVEFYINPEKKDYFYDRVKNMSIEEFEKKQREQYQEYLKQDLNDTNSKPNSYSFIYN</sequence>
<keyword evidence="3" id="KW-1185">Reference proteome</keyword>
<gene>
    <name evidence="2" type="ORF">EC501_07470</name>
</gene>
<feature type="signal peptide" evidence="1">
    <location>
        <begin position="1"/>
        <end position="25"/>
    </location>
</feature>
<dbReference type="RefSeq" id="WP_122971677.1">
    <property type="nucleotide sequence ID" value="NZ_RHLQ01000014.1"/>
</dbReference>
<organism evidence="2 3">
    <name type="scientific">Lysinibacillus halotolerans</name>
    <dbReference type="NCBI Taxonomy" id="1368476"/>
    <lineage>
        <taxon>Bacteria</taxon>
        <taxon>Bacillati</taxon>
        <taxon>Bacillota</taxon>
        <taxon>Bacilli</taxon>
        <taxon>Bacillales</taxon>
        <taxon>Bacillaceae</taxon>
        <taxon>Lysinibacillus</taxon>
    </lineage>
</organism>
<dbReference type="AlphaFoldDB" id="A0A3M8HB96"/>
<dbReference type="EMBL" id="RHLQ01000014">
    <property type="protein sequence ID" value="RNC99578.1"/>
    <property type="molecule type" value="Genomic_DNA"/>
</dbReference>
<evidence type="ECO:0008006" key="4">
    <source>
        <dbReference type="Google" id="ProtNLM"/>
    </source>
</evidence>
<evidence type="ECO:0000313" key="3">
    <source>
        <dbReference type="Proteomes" id="UP000279909"/>
    </source>
</evidence>
<protein>
    <recommendedName>
        <fullName evidence="4">DUF2680 domain-containing protein</fullName>
    </recommendedName>
</protein>
<name>A0A3M8HB96_9BACI</name>